<feature type="domain" description="Glycosyl transferase family 1" evidence="2">
    <location>
        <begin position="194"/>
        <end position="344"/>
    </location>
</feature>
<dbReference type="HOGENOM" id="CLU_749434_0_0_11"/>
<protein>
    <submittedName>
        <fullName evidence="3">Glycosyltransferase</fullName>
    </submittedName>
</protein>
<keyword evidence="4" id="KW-1185">Reference proteome</keyword>
<evidence type="ECO:0000259" key="2">
    <source>
        <dbReference type="Pfam" id="PF00534"/>
    </source>
</evidence>
<dbReference type="Proteomes" id="UP000006057">
    <property type="component" value="Chromosome"/>
</dbReference>
<dbReference type="KEGG" id="mcb:Mycch_1303"/>
<reference evidence="3 4" key="1">
    <citation type="submission" date="2012-06" db="EMBL/GenBank/DDBJ databases">
        <title>Complete sequence of chromosome of Mycobacterium chubuense NBB4.</title>
        <authorList>
            <consortium name="US DOE Joint Genome Institute"/>
            <person name="Lucas S."/>
            <person name="Han J."/>
            <person name="Lapidus A."/>
            <person name="Cheng J.-F."/>
            <person name="Goodwin L."/>
            <person name="Pitluck S."/>
            <person name="Peters L."/>
            <person name="Mikhailova N."/>
            <person name="Teshima H."/>
            <person name="Detter J.C."/>
            <person name="Han C."/>
            <person name="Tapia R."/>
            <person name="Land M."/>
            <person name="Hauser L."/>
            <person name="Kyrpides N."/>
            <person name="Ivanova N."/>
            <person name="Pagani I."/>
            <person name="Mattes T."/>
            <person name="Holmes A."/>
            <person name="Rutledge P."/>
            <person name="Paulsen I."/>
            <person name="Coleman N."/>
            <person name="Woyke T."/>
        </authorList>
    </citation>
    <scope>NUCLEOTIDE SEQUENCE [LARGE SCALE GENOMIC DNA]</scope>
    <source>
        <strain evidence="3 4">NBB4</strain>
    </source>
</reference>
<dbReference type="InterPro" id="IPR001296">
    <property type="entry name" value="Glyco_trans_1"/>
</dbReference>
<dbReference type="eggNOG" id="COG0438">
    <property type="taxonomic scope" value="Bacteria"/>
</dbReference>
<proteinExistence type="predicted"/>
<evidence type="ECO:0000256" key="1">
    <source>
        <dbReference type="ARBA" id="ARBA00022679"/>
    </source>
</evidence>
<dbReference type="PANTHER" id="PTHR12526">
    <property type="entry name" value="GLYCOSYLTRANSFERASE"/>
    <property type="match status" value="1"/>
</dbReference>
<dbReference type="STRING" id="710421.Mycch_1303"/>
<dbReference type="Gene3D" id="3.40.50.2000">
    <property type="entry name" value="Glycogen Phosphorylase B"/>
    <property type="match status" value="1"/>
</dbReference>
<dbReference type="Pfam" id="PF00534">
    <property type="entry name" value="Glycos_transf_1"/>
    <property type="match status" value="1"/>
</dbReference>
<organism evidence="3 4">
    <name type="scientific">Mycolicibacterium chubuense (strain NBB4)</name>
    <name type="common">Mycobacterium chubuense</name>
    <dbReference type="NCBI Taxonomy" id="710421"/>
    <lineage>
        <taxon>Bacteria</taxon>
        <taxon>Bacillati</taxon>
        <taxon>Actinomycetota</taxon>
        <taxon>Actinomycetes</taxon>
        <taxon>Mycobacteriales</taxon>
        <taxon>Mycobacteriaceae</taxon>
        <taxon>Mycolicibacterium</taxon>
    </lineage>
</organism>
<dbReference type="AlphaFoldDB" id="I4BFP8"/>
<name>I4BFP8_MYCCN</name>
<evidence type="ECO:0000313" key="4">
    <source>
        <dbReference type="Proteomes" id="UP000006057"/>
    </source>
</evidence>
<sequence length="384" mass="42748">MAREGDNVEDVRKPTARYYKVLRSAHMERAEEIADGQLTFYKELSYDIKPTASDSLAFAHQCSPMRLALELRRQRVRTLEINEPAMVSAWPILIQILLTTWWARRRRRLELVAYAIENLPVEEQIYAKLRVRASFVGRIGRFCAKHFTNRLTRIAFGTSAARDLYFRLSPAVAPLISRQFPAFPSASKDKRPVRKIPLSVLFVGALDERKGIRLTMDAWTEVSKMLPKAQLTILGKGALEREVAEWCEQIPSATLTVDPPRGEIHEKLGAASVLVLFSQRTPGWREQIGLPIVEALSHGCTVATTDETGVAEELRRRGHTVIPADSSASVAARALTDALLNPLEPDSVIAGLPSVDGRLAAHIWLMGGTLPLNESADAKRNGED</sequence>
<dbReference type="SUPFAM" id="SSF53756">
    <property type="entry name" value="UDP-Glycosyltransferase/glycogen phosphorylase"/>
    <property type="match status" value="1"/>
</dbReference>
<dbReference type="GO" id="GO:0016757">
    <property type="term" value="F:glycosyltransferase activity"/>
    <property type="evidence" value="ECO:0007669"/>
    <property type="project" value="InterPro"/>
</dbReference>
<dbReference type="EMBL" id="CP003053">
    <property type="protein sequence ID" value="AFM16105.1"/>
    <property type="molecule type" value="Genomic_DNA"/>
</dbReference>
<evidence type="ECO:0000313" key="3">
    <source>
        <dbReference type="EMBL" id="AFM16105.1"/>
    </source>
</evidence>
<keyword evidence="1 3" id="KW-0808">Transferase</keyword>
<gene>
    <name evidence="3" type="ordered locus">Mycch_1303</name>
</gene>
<accession>I4BFP8</accession>